<feature type="region of interest" description="Disordered" evidence="1">
    <location>
        <begin position="1"/>
        <end position="24"/>
    </location>
</feature>
<sequence length="33" mass="3700">MFSSKGNRQGPLFFPGIESSDHQYSKCPVLDNL</sequence>
<reference evidence="2" key="1">
    <citation type="submission" date="2018-02" db="EMBL/GenBank/DDBJ databases">
        <title>Rhizophora mucronata_Transcriptome.</title>
        <authorList>
            <person name="Meera S.P."/>
            <person name="Sreeshan A."/>
            <person name="Augustine A."/>
        </authorList>
    </citation>
    <scope>NUCLEOTIDE SEQUENCE</scope>
    <source>
        <tissue evidence="2">Leaf</tissue>
    </source>
</reference>
<evidence type="ECO:0000313" key="2">
    <source>
        <dbReference type="EMBL" id="MBX63392.1"/>
    </source>
</evidence>
<accession>A0A2P2Q8S1</accession>
<evidence type="ECO:0000256" key="1">
    <source>
        <dbReference type="SAM" id="MobiDB-lite"/>
    </source>
</evidence>
<name>A0A2P2Q8S1_RHIMU</name>
<dbReference type="AlphaFoldDB" id="A0A2P2Q8S1"/>
<proteinExistence type="predicted"/>
<dbReference type="EMBL" id="GGEC01082908">
    <property type="protein sequence ID" value="MBX63392.1"/>
    <property type="molecule type" value="Transcribed_RNA"/>
</dbReference>
<protein>
    <submittedName>
        <fullName evidence="2">Uncharacterized protein</fullName>
    </submittedName>
</protein>
<organism evidence="2">
    <name type="scientific">Rhizophora mucronata</name>
    <name type="common">Asiatic mangrove</name>
    <dbReference type="NCBI Taxonomy" id="61149"/>
    <lineage>
        <taxon>Eukaryota</taxon>
        <taxon>Viridiplantae</taxon>
        <taxon>Streptophyta</taxon>
        <taxon>Embryophyta</taxon>
        <taxon>Tracheophyta</taxon>
        <taxon>Spermatophyta</taxon>
        <taxon>Magnoliopsida</taxon>
        <taxon>eudicotyledons</taxon>
        <taxon>Gunneridae</taxon>
        <taxon>Pentapetalae</taxon>
        <taxon>rosids</taxon>
        <taxon>fabids</taxon>
        <taxon>Malpighiales</taxon>
        <taxon>Rhizophoraceae</taxon>
        <taxon>Rhizophora</taxon>
    </lineage>
</organism>